<sequence length="80" mass="8654">MAVAMALVVEAAVATVPGDINFFLSLIWLQFLAGEDVSRGVVRKAAGYFFRQSSEGFRGTLKEPGALVRKKLPQLKQEAG</sequence>
<protein>
    <submittedName>
        <fullName evidence="1">Uncharacterized protein</fullName>
    </submittedName>
</protein>
<proteinExistence type="predicted"/>
<reference evidence="1" key="2">
    <citation type="journal article" date="2015" name="Fish Shellfish Immunol.">
        <title>Early steps in the European eel (Anguilla anguilla)-Vibrio vulnificus interaction in the gills: Role of the RtxA13 toxin.</title>
        <authorList>
            <person name="Callol A."/>
            <person name="Pajuelo D."/>
            <person name="Ebbesson L."/>
            <person name="Teles M."/>
            <person name="MacKenzie S."/>
            <person name="Amaro C."/>
        </authorList>
    </citation>
    <scope>NUCLEOTIDE SEQUENCE</scope>
</reference>
<reference evidence="1" key="1">
    <citation type="submission" date="2014-11" db="EMBL/GenBank/DDBJ databases">
        <authorList>
            <person name="Amaro Gonzalez C."/>
        </authorList>
    </citation>
    <scope>NUCLEOTIDE SEQUENCE</scope>
</reference>
<dbReference type="EMBL" id="GBXM01015391">
    <property type="protein sequence ID" value="JAH93186.1"/>
    <property type="molecule type" value="Transcribed_RNA"/>
</dbReference>
<dbReference type="AlphaFoldDB" id="A0A0E9WSB2"/>
<name>A0A0E9WSB2_ANGAN</name>
<evidence type="ECO:0000313" key="1">
    <source>
        <dbReference type="EMBL" id="JAH93186.1"/>
    </source>
</evidence>
<organism evidence="1">
    <name type="scientific">Anguilla anguilla</name>
    <name type="common">European freshwater eel</name>
    <name type="synonym">Muraena anguilla</name>
    <dbReference type="NCBI Taxonomy" id="7936"/>
    <lineage>
        <taxon>Eukaryota</taxon>
        <taxon>Metazoa</taxon>
        <taxon>Chordata</taxon>
        <taxon>Craniata</taxon>
        <taxon>Vertebrata</taxon>
        <taxon>Euteleostomi</taxon>
        <taxon>Actinopterygii</taxon>
        <taxon>Neopterygii</taxon>
        <taxon>Teleostei</taxon>
        <taxon>Anguilliformes</taxon>
        <taxon>Anguillidae</taxon>
        <taxon>Anguilla</taxon>
    </lineage>
</organism>
<accession>A0A0E9WSB2</accession>